<name>A0A9W4UB08_9PLEO</name>
<keyword evidence="2" id="KW-0812">Transmembrane</keyword>
<feature type="transmembrane region" description="Helical" evidence="2">
    <location>
        <begin position="84"/>
        <end position="106"/>
    </location>
</feature>
<dbReference type="Proteomes" id="UP001152607">
    <property type="component" value="Unassembled WGS sequence"/>
</dbReference>
<dbReference type="OrthoDB" id="5431149at2759"/>
<feature type="compositionally biased region" description="Polar residues" evidence="1">
    <location>
        <begin position="384"/>
        <end position="396"/>
    </location>
</feature>
<keyword evidence="5" id="KW-1185">Reference proteome</keyword>
<evidence type="ECO:0000256" key="1">
    <source>
        <dbReference type="SAM" id="MobiDB-lite"/>
    </source>
</evidence>
<dbReference type="EMBL" id="CAOQHR010000002">
    <property type="protein sequence ID" value="CAI6328390.1"/>
    <property type="molecule type" value="Genomic_DNA"/>
</dbReference>
<dbReference type="AlphaFoldDB" id="A0A9W4UB08"/>
<keyword evidence="3" id="KW-0732">Signal</keyword>
<evidence type="ECO:0000313" key="4">
    <source>
        <dbReference type="EMBL" id="CAI6328390.1"/>
    </source>
</evidence>
<protein>
    <submittedName>
        <fullName evidence="4">Uncharacterized protein</fullName>
    </submittedName>
</protein>
<evidence type="ECO:0000256" key="3">
    <source>
        <dbReference type="SAM" id="SignalP"/>
    </source>
</evidence>
<keyword evidence="2" id="KW-0472">Membrane</keyword>
<comment type="caution">
    <text evidence="4">The sequence shown here is derived from an EMBL/GenBank/DDBJ whole genome shotgun (WGS) entry which is preliminary data.</text>
</comment>
<proteinExistence type="predicted"/>
<feature type="region of interest" description="Disordered" evidence="1">
    <location>
        <begin position="291"/>
        <end position="317"/>
    </location>
</feature>
<feature type="signal peptide" evidence="3">
    <location>
        <begin position="1"/>
        <end position="22"/>
    </location>
</feature>
<keyword evidence="2" id="KW-1133">Transmembrane helix</keyword>
<sequence>MAWSRKFYLSLLGIVTLSTTAADTILDILNAASLPATSNSLRGLAAAASALDMLALGSVTLFSVQYAWSRGGFFKDSTQGKHLLVALCITCSVVALGVSLAAIITTRSRLSELSSASPDTAKYDRLTAQIAIWILACLSQIALFTSPLWCRSTPKAQSVIISGPRDSVMSELRHSNTPHSMFMMQPAQPSSPLAALPSPTFSTRSSQSLQSWRESLHHVVRPATSRSRLLNKRSTRSVYSDIQSFDSASQDGFDRWEADPQIVLQLTAASAQLVAAAQQTPAAPTKGTALEAIPQSRPASPARALDGPFPASDEEDGDLPLPPKMMLDPCRPPSPVIGHESHIHPLFRSESPVPPPAATPGTSIIASPLSDQAIACPARPYSRMRSTSNLSRTASPSRIGYARSFTSDRGLSPRPSRSRSTSPPSRGMTPPIPDFVLNSSPRSSTSQSLRKVNLQPETNRSRSG</sequence>
<evidence type="ECO:0000313" key="5">
    <source>
        <dbReference type="Proteomes" id="UP001152607"/>
    </source>
</evidence>
<feature type="transmembrane region" description="Helical" evidence="2">
    <location>
        <begin position="45"/>
        <end position="64"/>
    </location>
</feature>
<evidence type="ECO:0000256" key="2">
    <source>
        <dbReference type="SAM" id="Phobius"/>
    </source>
</evidence>
<feature type="compositionally biased region" description="Low complexity" evidence="1">
    <location>
        <begin position="439"/>
        <end position="448"/>
    </location>
</feature>
<accession>A0A9W4UB08</accession>
<feature type="region of interest" description="Disordered" evidence="1">
    <location>
        <begin position="379"/>
        <end position="464"/>
    </location>
</feature>
<feature type="chain" id="PRO_5040726322" evidence="3">
    <location>
        <begin position="23"/>
        <end position="464"/>
    </location>
</feature>
<reference evidence="4" key="1">
    <citation type="submission" date="2023-01" db="EMBL/GenBank/DDBJ databases">
        <authorList>
            <person name="Van Ghelder C."/>
            <person name="Rancurel C."/>
        </authorList>
    </citation>
    <scope>NUCLEOTIDE SEQUENCE</scope>
    <source>
        <strain evidence="4">CNCM I-4278</strain>
    </source>
</reference>
<organism evidence="4 5">
    <name type="scientific">Periconia digitata</name>
    <dbReference type="NCBI Taxonomy" id="1303443"/>
    <lineage>
        <taxon>Eukaryota</taxon>
        <taxon>Fungi</taxon>
        <taxon>Dikarya</taxon>
        <taxon>Ascomycota</taxon>
        <taxon>Pezizomycotina</taxon>
        <taxon>Dothideomycetes</taxon>
        <taxon>Pleosporomycetidae</taxon>
        <taxon>Pleosporales</taxon>
        <taxon>Massarineae</taxon>
        <taxon>Periconiaceae</taxon>
        <taxon>Periconia</taxon>
    </lineage>
</organism>
<feature type="compositionally biased region" description="Polar residues" evidence="1">
    <location>
        <begin position="455"/>
        <end position="464"/>
    </location>
</feature>
<feature type="compositionally biased region" description="Low complexity" evidence="1">
    <location>
        <begin position="412"/>
        <end position="426"/>
    </location>
</feature>
<gene>
    <name evidence="4" type="ORF">PDIGIT_LOCUS3975</name>
</gene>